<dbReference type="KEGG" id="pbs:Plabr_0210"/>
<keyword evidence="3" id="KW-1185">Reference proteome</keyword>
<gene>
    <name evidence="2" type="ordered locus">Plabr_0210</name>
</gene>
<dbReference type="EMBL" id="CP002546">
    <property type="protein sequence ID" value="ADY57839.1"/>
    <property type="molecule type" value="Genomic_DNA"/>
</dbReference>
<evidence type="ECO:0000256" key="1">
    <source>
        <dbReference type="SAM" id="SignalP"/>
    </source>
</evidence>
<reference evidence="3" key="1">
    <citation type="submission" date="2011-02" db="EMBL/GenBank/DDBJ databases">
        <title>The complete genome of Planctomyces brasiliensis DSM 5305.</title>
        <authorList>
            <person name="Lucas S."/>
            <person name="Copeland A."/>
            <person name="Lapidus A."/>
            <person name="Bruce D."/>
            <person name="Goodwin L."/>
            <person name="Pitluck S."/>
            <person name="Kyrpides N."/>
            <person name="Mavromatis K."/>
            <person name="Pagani I."/>
            <person name="Ivanova N."/>
            <person name="Ovchinnikova G."/>
            <person name="Lu M."/>
            <person name="Detter J.C."/>
            <person name="Han C."/>
            <person name="Land M."/>
            <person name="Hauser L."/>
            <person name="Markowitz V."/>
            <person name="Cheng J.-F."/>
            <person name="Hugenholtz P."/>
            <person name="Woyke T."/>
            <person name="Wu D."/>
            <person name="Tindall B."/>
            <person name="Pomrenke H.G."/>
            <person name="Brambilla E."/>
            <person name="Klenk H.-P."/>
            <person name="Eisen J.A."/>
        </authorList>
    </citation>
    <scope>NUCLEOTIDE SEQUENCE [LARGE SCALE GENOMIC DNA]</scope>
    <source>
        <strain evidence="3">ATCC 49424 / DSM 5305 / JCM 21570 / NBRC 103401 / IFAM 1448</strain>
    </source>
</reference>
<dbReference type="RefSeq" id="WP_013626583.1">
    <property type="nucleotide sequence ID" value="NC_015174.1"/>
</dbReference>
<sequence>MRYILLLLLLTSTASAGEPWQGKIGDHPDWREGCGFDTSDVPCDADRWTENNWSDWLAKKLNLPLTNDVREYTVDTGHRVDIKSHSEAIEVEWDRKFHASVGQALHYSNRTGLPPAVILLVRDPEGPYADYCRKICEQSGVILYIQVVPERPKAIQPVPDTIGGKTSSRRQFMPLPIYGAALMLAAAVSAFPR</sequence>
<organism evidence="2 3">
    <name type="scientific">Rubinisphaera brasiliensis (strain ATCC 49424 / DSM 5305 / JCM 21570 / IAM 15109 / NBRC 103401 / IFAM 1448)</name>
    <name type="common">Planctomyces brasiliensis</name>
    <dbReference type="NCBI Taxonomy" id="756272"/>
    <lineage>
        <taxon>Bacteria</taxon>
        <taxon>Pseudomonadati</taxon>
        <taxon>Planctomycetota</taxon>
        <taxon>Planctomycetia</taxon>
        <taxon>Planctomycetales</taxon>
        <taxon>Planctomycetaceae</taxon>
        <taxon>Rubinisphaera</taxon>
    </lineage>
</organism>
<accession>F0SNK5</accession>
<dbReference type="HOGENOM" id="CLU_1407833_0_0_0"/>
<dbReference type="Proteomes" id="UP000006860">
    <property type="component" value="Chromosome"/>
</dbReference>
<proteinExistence type="predicted"/>
<name>F0SNK5_RUBBR</name>
<protein>
    <submittedName>
        <fullName evidence="2">Uncharacterized protein</fullName>
    </submittedName>
</protein>
<dbReference type="AlphaFoldDB" id="F0SNK5"/>
<dbReference type="OrthoDB" id="5457266at2"/>
<keyword evidence="1" id="KW-0732">Signal</keyword>
<evidence type="ECO:0000313" key="3">
    <source>
        <dbReference type="Proteomes" id="UP000006860"/>
    </source>
</evidence>
<evidence type="ECO:0000313" key="2">
    <source>
        <dbReference type="EMBL" id="ADY57839.1"/>
    </source>
</evidence>
<feature type="chain" id="PRO_5003257175" evidence="1">
    <location>
        <begin position="17"/>
        <end position="193"/>
    </location>
</feature>
<dbReference type="STRING" id="756272.Plabr_0210"/>
<feature type="signal peptide" evidence="1">
    <location>
        <begin position="1"/>
        <end position="16"/>
    </location>
</feature>